<dbReference type="EMBL" id="PEMH01000364">
    <property type="protein sequence ID" value="RTH98083.1"/>
    <property type="molecule type" value="Genomic_DNA"/>
</dbReference>
<dbReference type="Proteomes" id="UP000287306">
    <property type="component" value="Unassembled WGS sequence"/>
</dbReference>
<accession>A0A430S2L8</accession>
<evidence type="ECO:0000313" key="1">
    <source>
        <dbReference type="EMBL" id="RTH27977.1"/>
    </source>
</evidence>
<organism evidence="1 3">
    <name type="scientific">Thermus scotoductus</name>
    <dbReference type="NCBI Taxonomy" id="37636"/>
    <lineage>
        <taxon>Bacteria</taxon>
        <taxon>Thermotogati</taxon>
        <taxon>Deinococcota</taxon>
        <taxon>Deinococci</taxon>
        <taxon>Thermales</taxon>
        <taxon>Thermaceae</taxon>
        <taxon>Thermus</taxon>
    </lineage>
</organism>
<dbReference type="Proteomes" id="UP000288347">
    <property type="component" value="Unassembled WGS sequence"/>
</dbReference>
<evidence type="ECO:0000313" key="2">
    <source>
        <dbReference type="EMBL" id="RTH98083.1"/>
    </source>
</evidence>
<dbReference type="EMBL" id="PELY01000044">
    <property type="protein sequence ID" value="RTH27977.1"/>
    <property type="molecule type" value="Genomic_DNA"/>
</dbReference>
<evidence type="ECO:0000313" key="3">
    <source>
        <dbReference type="Proteomes" id="UP000287306"/>
    </source>
</evidence>
<evidence type="ECO:0000313" key="4">
    <source>
        <dbReference type="Proteomes" id="UP000288347"/>
    </source>
</evidence>
<sequence>MTIYIVEERVGKRVGNRIAFPDKGKALEYATGLMAYVFIDELTLDAFVNTSFTLEITPARGGKLDMRDNLHGSFYRLPVRRPVRIMHWRFQRPNFQYQLNIIRAEVRPDDWSEYQKAAQEYSTAYREAYREGVFPG</sequence>
<reference evidence="3 4" key="1">
    <citation type="journal article" date="2019" name="Extremophiles">
        <title>Biogeography of thermophiles and predominance of Thermus scotoductus in domestic water heaters.</title>
        <authorList>
            <person name="Wilpiszeski R.L."/>
            <person name="Zhang Z."/>
            <person name="House C.H."/>
        </authorList>
    </citation>
    <scope>NUCLEOTIDE SEQUENCE [LARGE SCALE GENOMIC DNA]</scope>
    <source>
        <strain evidence="2 4">16_S16</strain>
        <strain evidence="1 3">25_S25</strain>
    </source>
</reference>
<protein>
    <submittedName>
        <fullName evidence="1">Uncharacterized protein</fullName>
    </submittedName>
</protein>
<dbReference type="RefSeq" id="WP_126169802.1">
    <property type="nucleotide sequence ID" value="NZ_PELL01000022.1"/>
</dbReference>
<proteinExistence type="predicted"/>
<comment type="caution">
    <text evidence="1">The sequence shown here is derived from an EMBL/GenBank/DDBJ whole genome shotgun (WGS) entry which is preliminary data.</text>
</comment>
<name>A0A430S2L8_THESC</name>
<dbReference type="AlphaFoldDB" id="A0A430S2L8"/>
<gene>
    <name evidence="2" type="ORF">CSW29_10685</name>
    <name evidence="1" type="ORF">CSW38_02070</name>
</gene>